<feature type="transmembrane region" description="Helical" evidence="3">
    <location>
        <begin position="34"/>
        <end position="57"/>
    </location>
</feature>
<feature type="compositionally biased region" description="Acidic residues" evidence="2">
    <location>
        <begin position="824"/>
        <end position="833"/>
    </location>
</feature>
<feature type="coiled-coil region" evidence="1">
    <location>
        <begin position="509"/>
        <end position="560"/>
    </location>
</feature>
<dbReference type="EMBL" id="JXMU01000033">
    <property type="protein sequence ID" value="KPB00020.1"/>
    <property type="molecule type" value="Genomic_DNA"/>
</dbReference>
<reference evidence="4 5" key="1">
    <citation type="submission" date="2015-01" db="EMBL/GenBank/DDBJ databases">
        <title>Ahrensia donghaiensis sp. nov., a novel dimethylsulphoniopropionate-cleavage bacterium isolated from seawater and emended descriptions of the genus Ahrensia and Ahrensia kielensis.</title>
        <authorList>
            <person name="Liu J."/>
        </authorList>
    </citation>
    <scope>NUCLEOTIDE SEQUENCE [LARGE SCALE GENOMIC DNA]</scope>
    <source>
        <strain evidence="4 5">LZD062</strain>
    </source>
</reference>
<dbReference type="InterPro" id="IPR044661">
    <property type="entry name" value="MED15a/b/c-like"/>
</dbReference>
<evidence type="ECO:0000256" key="3">
    <source>
        <dbReference type="SAM" id="Phobius"/>
    </source>
</evidence>
<dbReference type="InterPro" id="IPR012683">
    <property type="entry name" value="CHP02302_TM"/>
</dbReference>
<feature type="transmembrane region" description="Helical" evidence="3">
    <location>
        <begin position="63"/>
        <end position="83"/>
    </location>
</feature>
<dbReference type="OrthoDB" id="8477685at2"/>
<keyword evidence="3" id="KW-0812">Transmembrane</keyword>
<feature type="compositionally biased region" description="Gly residues" evidence="2">
    <location>
        <begin position="691"/>
        <end position="710"/>
    </location>
</feature>
<organism evidence="4 5">
    <name type="scientific">Ahrensia marina</name>
    <dbReference type="NCBI Taxonomy" id="1514904"/>
    <lineage>
        <taxon>Bacteria</taxon>
        <taxon>Pseudomonadati</taxon>
        <taxon>Pseudomonadota</taxon>
        <taxon>Alphaproteobacteria</taxon>
        <taxon>Hyphomicrobiales</taxon>
        <taxon>Ahrensiaceae</taxon>
        <taxon>Ahrensia</taxon>
    </lineage>
</organism>
<keyword evidence="1" id="KW-0175">Coiled coil</keyword>
<feature type="region of interest" description="Disordered" evidence="2">
    <location>
        <begin position="652"/>
        <end position="835"/>
    </location>
</feature>
<keyword evidence="3" id="KW-1133">Transmembrane helix</keyword>
<dbReference type="PANTHER" id="PTHR33137:SF4">
    <property type="entry name" value="MEDIATOR OF RNA POLYMERASE II TRANSCRIPTION SUBUNIT 15A-RELATED"/>
    <property type="match status" value="1"/>
</dbReference>
<evidence type="ECO:0008006" key="6">
    <source>
        <dbReference type="Google" id="ProtNLM"/>
    </source>
</evidence>
<dbReference type="Pfam" id="PF13779">
    <property type="entry name" value="DUF4175"/>
    <property type="match status" value="1"/>
</dbReference>
<dbReference type="STRING" id="1514904.SU32_16015"/>
<dbReference type="NCBIfam" id="TIGR02302">
    <property type="entry name" value="aProt_lowcomp"/>
    <property type="match status" value="1"/>
</dbReference>
<dbReference type="AlphaFoldDB" id="A0A0M9GKP7"/>
<evidence type="ECO:0000313" key="4">
    <source>
        <dbReference type="EMBL" id="KPB00020.1"/>
    </source>
</evidence>
<evidence type="ECO:0000256" key="2">
    <source>
        <dbReference type="SAM" id="MobiDB-lite"/>
    </source>
</evidence>
<protein>
    <recommendedName>
        <fullName evidence="6">TIGR02302 family protein</fullName>
    </recommendedName>
</protein>
<dbReference type="Proteomes" id="UP000038011">
    <property type="component" value="Unassembled WGS sequence"/>
</dbReference>
<proteinExistence type="predicted"/>
<dbReference type="PANTHER" id="PTHR33137">
    <property type="entry name" value="MEDIATOR OF RNA POLYMERASE II TRANSCRIPTION SUBUNIT 15A-RELATED"/>
    <property type="match status" value="1"/>
</dbReference>
<feature type="compositionally biased region" description="Low complexity" evidence="2">
    <location>
        <begin position="670"/>
        <end position="690"/>
    </location>
</feature>
<evidence type="ECO:0000313" key="5">
    <source>
        <dbReference type="Proteomes" id="UP000038011"/>
    </source>
</evidence>
<dbReference type="RefSeq" id="WP_054000390.1">
    <property type="nucleotide sequence ID" value="NZ_JXMU01000033.1"/>
</dbReference>
<feature type="compositionally biased region" description="Low complexity" evidence="2">
    <location>
        <begin position="780"/>
        <end position="804"/>
    </location>
</feature>
<comment type="caution">
    <text evidence="4">The sequence shown here is derived from an EMBL/GenBank/DDBJ whole genome shotgun (WGS) entry which is preliminary data.</text>
</comment>
<name>A0A0M9GKP7_9HYPH</name>
<dbReference type="GO" id="GO:0031490">
    <property type="term" value="F:chromatin DNA binding"/>
    <property type="evidence" value="ECO:0007669"/>
    <property type="project" value="InterPro"/>
</dbReference>
<feature type="compositionally biased region" description="Low complexity" evidence="2">
    <location>
        <begin position="711"/>
        <end position="722"/>
    </location>
</feature>
<keyword evidence="3" id="KW-0472">Membrane</keyword>
<evidence type="ECO:0000256" key="1">
    <source>
        <dbReference type="SAM" id="Coils"/>
    </source>
</evidence>
<dbReference type="PATRIC" id="fig|1514904.3.peg.2611"/>
<feature type="transmembrane region" description="Helical" evidence="3">
    <location>
        <begin position="157"/>
        <end position="175"/>
    </location>
</feature>
<gene>
    <name evidence="4" type="ORF">SU32_16015</name>
</gene>
<sequence>MTRQSPNQQNRNEAAKKLRGARLWSKFSLLFERLAPAALPFMIVVGLFLIVSWFGLFRSVGDLARIFIGFGFVLAALASLSALRTFRMPTRDEIDRRLERDNKLMHQPITVQDDRLAVGTDDFAQTLWALHQKKLAGQISDVEGAKARTDIPERDPWAIRVLVPLLLVIGFAFSYSTNGGRISDVFFSHDQEEQIAARIDAWITPPSYTGVAPIFMTSDINAERQQFSAPEGSKIVVRVSGGSGTEQVSFPDTGSIIEAMDNSTSSGNSTARQFEVVARQSGQLSILPDANLAAASNEQSLQQWSLVISDDNAPEIAFDGNVERAVNGAMTLNYIANDDYRIASGEALITLADKPAENARPLYEAPDIALRLPRRNDEGKAKTSVNLTEHPWAGARVNLQLRVEDDLEQTGYSETIETVLPGRPFSNKLARALIEQRRNLALDANNGRAVYDMLDLFTLYPEETINNTAHFLGITTIKSKLRYANSDEDLRGVVDYIWEVARNIEDGGLSDAERRLKDAQQALRDALENGASDEEIEQAMNELREAMQEYLQEFARQNQNNPQNQQSQNNAQQLDPQSLDEMLDRLEEMAKSGAREQAMDMLSQLQDMMNNLQMAQPQQGQQGQQNQAQQQMNELGEILRQQQELMNDTFRRSQRPEDGGQEGQQGQQGQGEQPNGQQPGDSQQGQRPGQGQQGEQGQGGQQQGQNGQGLQGLAPGQQALQNRLEQFMQELEGMGINPGEAFSDAERSMGEAGDALGEGSGDQALSDQGEAMDSLRRGAESMMQQMEQQAQQQGQGSSSEPGGQRNAQDRDPLGRPQRSSGPDFGDDVEVPDEIDVRRAREILEAIRKRLGDGALQQLEKDYLERLLDLN</sequence>
<keyword evidence="5" id="KW-1185">Reference proteome</keyword>
<feature type="coiled-coil region" evidence="1">
    <location>
        <begin position="595"/>
        <end position="645"/>
    </location>
</feature>
<accession>A0A0M9GKP7</accession>